<comment type="caution">
    <text evidence="2">The sequence shown here is derived from an EMBL/GenBank/DDBJ whole genome shotgun (WGS) entry which is preliminary data.</text>
</comment>
<proteinExistence type="predicted"/>
<name>A0ABD3FQ91_9STRA</name>
<evidence type="ECO:0008006" key="4">
    <source>
        <dbReference type="Google" id="ProtNLM"/>
    </source>
</evidence>
<dbReference type="Proteomes" id="UP001632037">
    <property type="component" value="Unassembled WGS sequence"/>
</dbReference>
<evidence type="ECO:0000313" key="2">
    <source>
        <dbReference type="EMBL" id="KAL3668032.1"/>
    </source>
</evidence>
<gene>
    <name evidence="2" type="ORF">V7S43_006903</name>
</gene>
<reference evidence="2 3" key="1">
    <citation type="submission" date="2024-09" db="EMBL/GenBank/DDBJ databases">
        <title>Genome sequencing and assembly of Phytophthora oleae, isolate VK10A, causative agent of rot of olive drupes.</title>
        <authorList>
            <person name="Conti Taguali S."/>
            <person name="Riolo M."/>
            <person name="La Spada F."/>
            <person name="Cacciola S.O."/>
            <person name="Dionisio G."/>
        </authorList>
    </citation>
    <scope>NUCLEOTIDE SEQUENCE [LARGE SCALE GENOMIC DNA]</scope>
    <source>
        <strain evidence="2 3">VK10A</strain>
    </source>
</reference>
<dbReference type="InterPro" id="IPR008979">
    <property type="entry name" value="Galactose-bd-like_sf"/>
</dbReference>
<feature type="compositionally biased region" description="Polar residues" evidence="1">
    <location>
        <begin position="687"/>
        <end position="696"/>
    </location>
</feature>
<organism evidence="2 3">
    <name type="scientific">Phytophthora oleae</name>
    <dbReference type="NCBI Taxonomy" id="2107226"/>
    <lineage>
        <taxon>Eukaryota</taxon>
        <taxon>Sar</taxon>
        <taxon>Stramenopiles</taxon>
        <taxon>Oomycota</taxon>
        <taxon>Peronosporomycetes</taxon>
        <taxon>Peronosporales</taxon>
        <taxon>Peronosporaceae</taxon>
        <taxon>Phytophthora</taxon>
    </lineage>
</organism>
<accession>A0ABD3FQ91</accession>
<dbReference type="Gene3D" id="2.60.120.260">
    <property type="entry name" value="Galactose-binding domain-like"/>
    <property type="match status" value="1"/>
</dbReference>
<evidence type="ECO:0000313" key="3">
    <source>
        <dbReference type="Proteomes" id="UP001632037"/>
    </source>
</evidence>
<dbReference type="EMBL" id="JBIMZQ010000012">
    <property type="protein sequence ID" value="KAL3668032.1"/>
    <property type="molecule type" value="Genomic_DNA"/>
</dbReference>
<dbReference type="SUPFAM" id="SSF49785">
    <property type="entry name" value="Galactose-binding domain-like"/>
    <property type="match status" value="1"/>
</dbReference>
<dbReference type="AlphaFoldDB" id="A0ABD3FQ91"/>
<protein>
    <recommendedName>
        <fullName evidence="4">F5/8 type C domain-containing protein</fullName>
    </recommendedName>
</protein>
<evidence type="ECO:0000256" key="1">
    <source>
        <dbReference type="SAM" id="MobiDB-lite"/>
    </source>
</evidence>
<feature type="region of interest" description="Disordered" evidence="1">
    <location>
        <begin position="670"/>
        <end position="696"/>
    </location>
</feature>
<keyword evidence="3" id="KW-1185">Reference proteome</keyword>
<sequence>MTVSSSSEATSNSVVAGITTASAPVESTADVSTLRTFAVILCSECQYLEFPGCDVHGALYTQQLTDADGKLHAKCPSCTAATNNARPFRDGCRRCKASTTVAMWNCSLQEIQQAMEAFPVSTEEVEHTVISCECCLSVIFPRAREVLTTRTTVEPLAAASGKPLKVTNFQLSMPHVDGCLRKGMPLQAVAVQLPKSELKFVVERIPKCPLAQRLTGKPQYRPRKVEYITQQNHLHQVAIRLLSAVIDAFDADSPAAVQPLGQVVAMLERMEPLVLFPEWSPPRQLSQKIVIPKEVLSSSVFDEHHSTSNILENNLKSWRSAIKADDKSAQSDEWIVCQFSSAVTLSSIELKWQADFVPEHFSLSISKDGMSYETVAIVMEPNTHSQILVPKGTMVTSVKVMMFCSGVAGESFGLESIICNEAPFSSTHTPTGEVLRSIQQWLFDAAVSSLPEVRDLALQALEKLLLATGSLCGLLQLATCLVLNVRVATASVPSGIDCQSWNQMDVLSEDGQLSAQSFAKELAASIQRIVIGDCSQGNQQSVLDKRLIENLFLMQEEIHAIDGTSSPEHATDGAGSSTSLVILLAGRPTFLSSIKRRSQLGVVILYMLSELSACQMKRMQKAEEFTGKQEHELMQLEEPFSMEICPDFFAISHRLLVSVLARWLPSAQQQGKMGLRPEEDEEKESGASLNGNRSNQDVFDTLASSFRDFYSDVEKQVNPSGGEYPGHLKFSPDGLCVAVLEIVTSNLRRLVLSRIDPVEIGITPASVYNEDDLLSAPPALNPTVSSLEQLISLGTKRSDAFFPVSLKAAAAMEVGTEAFYPSAHQRTKVLASRMGKGATLEVQVRWPVQERDQEDPRYERLILMLQFECIKLGFRHAIRGSWFFFMHLVVEVPSDRDTEEVLTQHFAPCIQRAGFSSWQVAAGAQELAINLQRHLHWNRVEKMSQDSGAGWIRVYPADVAVYDEVLTDVEGFLTEHGKYKTMTARP</sequence>